<gene>
    <name evidence="7" type="ORF">JBS370_LOCUS808</name>
    <name evidence="6" type="ORF">JXQ802_LOCUS43716</name>
    <name evidence="4" type="ORF">PYM288_LOCUS1260</name>
    <name evidence="5" type="ORF">ZHD862_LOCUS1722</name>
</gene>
<dbReference type="InterPro" id="IPR046350">
    <property type="entry name" value="Cystatin_sf"/>
</dbReference>
<dbReference type="EMBL" id="CAJNOT010000030">
    <property type="protein sequence ID" value="CAF0787375.1"/>
    <property type="molecule type" value="Genomic_DNA"/>
</dbReference>
<keyword evidence="9" id="KW-1185">Reference proteome</keyword>
<evidence type="ECO:0000313" key="8">
    <source>
        <dbReference type="Proteomes" id="UP000663864"/>
    </source>
</evidence>
<dbReference type="Proteomes" id="UP000663836">
    <property type="component" value="Unassembled WGS sequence"/>
</dbReference>
<dbReference type="EMBL" id="CAJNOH010000006">
    <property type="protein sequence ID" value="CAF0735858.1"/>
    <property type="molecule type" value="Genomic_DNA"/>
</dbReference>
<dbReference type="Proteomes" id="UP000663870">
    <property type="component" value="Unassembled WGS sequence"/>
</dbReference>
<evidence type="ECO:0000256" key="1">
    <source>
        <dbReference type="ARBA" id="ARBA00009403"/>
    </source>
</evidence>
<evidence type="ECO:0000313" key="7">
    <source>
        <dbReference type="EMBL" id="CAF3539999.1"/>
    </source>
</evidence>
<dbReference type="PANTHER" id="PTHR11414:SF21">
    <property type="entry name" value="CYSTATIN 14A, TANDEM DUPLICATE 1-RELATED"/>
    <property type="match status" value="1"/>
</dbReference>
<dbReference type="GO" id="GO:0005829">
    <property type="term" value="C:cytosol"/>
    <property type="evidence" value="ECO:0007669"/>
    <property type="project" value="TreeGrafter"/>
</dbReference>
<dbReference type="AlphaFoldDB" id="A0A813RXN3"/>
<proteinExistence type="inferred from homology"/>
<name>A0A813RXN3_9BILA</name>
<evidence type="ECO:0000256" key="2">
    <source>
        <dbReference type="ARBA" id="ARBA00022690"/>
    </source>
</evidence>
<accession>A0A813RXN3</accession>
<dbReference type="PANTHER" id="PTHR11414">
    <property type="entry name" value="CYSTATIN FAMILY MEMBER"/>
    <property type="match status" value="1"/>
</dbReference>
<organism evidence="5 8">
    <name type="scientific">Rotaria sordida</name>
    <dbReference type="NCBI Taxonomy" id="392033"/>
    <lineage>
        <taxon>Eukaryota</taxon>
        <taxon>Metazoa</taxon>
        <taxon>Spiralia</taxon>
        <taxon>Gnathifera</taxon>
        <taxon>Rotifera</taxon>
        <taxon>Eurotatoria</taxon>
        <taxon>Bdelloidea</taxon>
        <taxon>Philodinida</taxon>
        <taxon>Philodinidae</taxon>
        <taxon>Rotaria</taxon>
    </lineage>
</organism>
<evidence type="ECO:0000313" key="5">
    <source>
        <dbReference type="EMBL" id="CAF0787375.1"/>
    </source>
</evidence>
<comment type="similarity">
    <text evidence="1">Belongs to the cystatin family.</text>
</comment>
<dbReference type="EMBL" id="CAJOBD010000024">
    <property type="protein sequence ID" value="CAF3539999.1"/>
    <property type="molecule type" value="Genomic_DNA"/>
</dbReference>
<evidence type="ECO:0000313" key="9">
    <source>
        <dbReference type="Proteomes" id="UP000663870"/>
    </source>
</evidence>
<protein>
    <submittedName>
        <fullName evidence="5">Uncharacterized protein</fullName>
    </submittedName>
</protein>
<evidence type="ECO:0000256" key="3">
    <source>
        <dbReference type="ARBA" id="ARBA00022704"/>
    </source>
</evidence>
<dbReference type="GO" id="GO:0004869">
    <property type="term" value="F:cysteine-type endopeptidase inhibitor activity"/>
    <property type="evidence" value="ECO:0007669"/>
    <property type="project" value="UniProtKB-KW"/>
</dbReference>
<dbReference type="InterPro" id="IPR001713">
    <property type="entry name" value="Prot_inh_stefin"/>
</dbReference>
<dbReference type="SUPFAM" id="SSF54403">
    <property type="entry name" value="Cystatin/monellin"/>
    <property type="match status" value="1"/>
</dbReference>
<dbReference type="Proteomes" id="UP000663864">
    <property type="component" value="Unassembled WGS sequence"/>
</dbReference>
<evidence type="ECO:0000313" key="6">
    <source>
        <dbReference type="EMBL" id="CAF1552134.1"/>
    </source>
</evidence>
<evidence type="ECO:0000313" key="4">
    <source>
        <dbReference type="EMBL" id="CAF0735858.1"/>
    </source>
</evidence>
<sequence>MTDELRNNMSSIMDATPEIQKISEYPEIKYAAIDALYRKHHEHKVHRFTEEHREKHIVNWKVTKYAEEKVAYGTNYFLKISIDNNLFIHIRIHRHKNQNKYDFYALREVFKHHHATCVFTEDEPLTYFNY</sequence>
<comment type="caution">
    <text evidence="5">The sequence shown here is derived from an EMBL/GenBank/DDBJ whole genome shotgun (WGS) entry which is preliminary data.</text>
</comment>
<reference evidence="5" key="1">
    <citation type="submission" date="2021-02" db="EMBL/GenBank/DDBJ databases">
        <authorList>
            <person name="Nowell W R."/>
        </authorList>
    </citation>
    <scope>NUCLEOTIDE SEQUENCE</scope>
</reference>
<keyword evidence="2" id="KW-0646">Protease inhibitor</keyword>
<dbReference type="Gene3D" id="3.10.450.10">
    <property type="match status" value="1"/>
</dbReference>
<dbReference type="Proteomes" id="UP000663854">
    <property type="component" value="Unassembled WGS sequence"/>
</dbReference>
<keyword evidence="3" id="KW-0789">Thiol protease inhibitor</keyword>
<dbReference type="EMBL" id="CAJNOL010003213">
    <property type="protein sequence ID" value="CAF1552134.1"/>
    <property type="molecule type" value="Genomic_DNA"/>
</dbReference>